<feature type="domain" description="EamA" evidence="6">
    <location>
        <begin position="57"/>
        <end position="189"/>
    </location>
</feature>
<feature type="transmembrane region" description="Helical" evidence="5">
    <location>
        <begin position="85"/>
        <end position="105"/>
    </location>
</feature>
<comment type="subcellular location">
    <subcellularLocation>
        <location evidence="1">Membrane</location>
        <topology evidence="1">Multi-pass membrane protein</topology>
    </subcellularLocation>
</comment>
<name>A0A7M7N980_STRPU</name>
<keyword evidence="2 5" id="KW-0812">Transmembrane</keyword>
<accession>A0A7M7N980</accession>
<reference evidence="8" key="1">
    <citation type="submission" date="2015-02" db="EMBL/GenBank/DDBJ databases">
        <title>Genome sequencing for Strongylocentrotus purpuratus.</title>
        <authorList>
            <person name="Murali S."/>
            <person name="Liu Y."/>
            <person name="Vee V."/>
            <person name="English A."/>
            <person name="Wang M."/>
            <person name="Skinner E."/>
            <person name="Han Y."/>
            <person name="Muzny D.M."/>
            <person name="Worley K.C."/>
            <person name="Gibbs R.A."/>
        </authorList>
    </citation>
    <scope>NUCLEOTIDE SEQUENCE</scope>
</reference>
<organism evidence="7 8">
    <name type="scientific">Strongylocentrotus purpuratus</name>
    <name type="common">Purple sea urchin</name>
    <dbReference type="NCBI Taxonomy" id="7668"/>
    <lineage>
        <taxon>Eukaryota</taxon>
        <taxon>Metazoa</taxon>
        <taxon>Echinodermata</taxon>
        <taxon>Eleutherozoa</taxon>
        <taxon>Echinozoa</taxon>
        <taxon>Echinoidea</taxon>
        <taxon>Euechinoidea</taxon>
        <taxon>Echinacea</taxon>
        <taxon>Camarodonta</taxon>
        <taxon>Echinidea</taxon>
        <taxon>Strongylocentrotidae</taxon>
        <taxon>Strongylocentrotus</taxon>
    </lineage>
</organism>
<dbReference type="Pfam" id="PF00892">
    <property type="entry name" value="EamA"/>
    <property type="match status" value="1"/>
</dbReference>
<sequence>MFKRKKTDCQKRHNDIDYHDVNVKESTTSDDNVRSDSIAPPSVSSWTVIIGTLYHHRGVIWAIMSVLVATACSLCIKLLTGKVAATQILFFRGLAQVIFSLPHLVFYRISLRFPLKIVMLILSRALVGSLSAFLNYFAFQVIPVATAKALLYSSPLFTGIFARVCLGEHCSVAIAFFSFLTVIAVTLVVQPPFIFGGGDIGNLTGILCAIVGAVVMAGNTIILRFMQILRIDAHAIIFIYGFIAMFCSCAVTTALGEWTTPHCGIDRWFVIGLAVSGFLEQVTVTLALKTEPALVVSIIRTNDIFLAFVFDFLIFHIVPNAWTVVGAILVVGSAIGMTISANYELKKQMQVEKEEEEEASFENRDDHLSRI</sequence>
<feature type="transmembrane region" description="Helical" evidence="5">
    <location>
        <begin position="324"/>
        <end position="343"/>
    </location>
</feature>
<feature type="transmembrane region" description="Helical" evidence="5">
    <location>
        <begin position="59"/>
        <end position="79"/>
    </location>
</feature>
<evidence type="ECO:0000313" key="8">
    <source>
        <dbReference type="Proteomes" id="UP000007110"/>
    </source>
</evidence>
<feature type="transmembrane region" description="Helical" evidence="5">
    <location>
        <begin position="117"/>
        <end position="137"/>
    </location>
</feature>
<dbReference type="GeneID" id="115920706"/>
<dbReference type="RefSeq" id="XP_030833044.1">
    <property type="nucleotide sequence ID" value="XM_030977184.1"/>
</dbReference>
<evidence type="ECO:0000313" key="7">
    <source>
        <dbReference type="EnsemblMetazoa" id="XP_030833044"/>
    </source>
</evidence>
<feature type="transmembrane region" description="Helical" evidence="5">
    <location>
        <begin position="149"/>
        <end position="166"/>
    </location>
</feature>
<dbReference type="InParanoid" id="A0A7M7N980"/>
<feature type="transmembrane region" description="Helical" evidence="5">
    <location>
        <begin position="268"/>
        <end position="288"/>
    </location>
</feature>
<feature type="transmembrane region" description="Helical" evidence="5">
    <location>
        <begin position="200"/>
        <end position="223"/>
    </location>
</feature>
<dbReference type="KEGG" id="spu:115920706"/>
<proteinExistence type="predicted"/>
<evidence type="ECO:0000256" key="4">
    <source>
        <dbReference type="ARBA" id="ARBA00023136"/>
    </source>
</evidence>
<keyword evidence="4 5" id="KW-0472">Membrane</keyword>
<reference evidence="7" key="2">
    <citation type="submission" date="2021-01" db="UniProtKB">
        <authorList>
            <consortium name="EnsemblMetazoa"/>
        </authorList>
    </citation>
    <scope>IDENTIFICATION</scope>
</reference>
<evidence type="ECO:0000256" key="2">
    <source>
        <dbReference type="ARBA" id="ARBA00022692"/>
    </source>
</evidence>
<dbReference type="GO" id="GO:0016020">
    <property type="term" value="C:membrane"/>
    <property type="evidence" value="ECO:0000318"/>
    <property type="project" value="GO_Central"/>
</dbReference>
<dbReference type="AlphaFoldDB" id="A0A7M7N980"/>
<feature type="transmembrane region" description="Helical" evidence="5">
    <location>
        <begin position="235"/>
        <end position="256"/>
    </location>
</feature>
<feature type="transmembrane region" description="Helical" evidence="5">
    <location>
        <begin position="173"/>
        <end position="194"/>
    </location>
</feature>
<dbReference type="EnsemblMetazoa" id="XM_030977184">
    <property type="protein sequence ID" value="XP_030833044"/>
    <property type="gene ID" value="LOC115920706"/>
</dbReference>
<dbReference type="PANTHER" id="PTHR22911:SF6">
    <property type="entry name" value="SOLUTE CARRIER FAMILY 35 MEMBER G1"/>
    <property type="match status" value="1"/>
</dbReference>
<dbReference type="Proteomes" id="UP000007110">
    <property type="component" value="Unassembled WGS sequence"/>
</dbReference>
<dbReference type="InterPro" id="IPR000620">
    <property type="entry name" value="EamA_dom"/>
</dbReference>
<feature type="transmembrane region" description="Helical" evidence="5">
    <location>
        <begin position="300"/>
        <end position="318"/>
    </location>
</feature>
<dbReference type="SUPFAM" id="SSF103481">
    <property type="entry name" value="Multidrug resistance efflux transporter EmrE"/>
    <property type="match status" value="2"/>
</dbReference>
<evidence type="ECO:0000256" key="1">
    <source>
        <dbReference type="ARBA" id="ARBA00004141"/>
    </source>
</evidence>
<protein>
    <recommendedName>
        <fullName evidence="6">EamA domain-containing protein</fullName>
    </recommendedName>
</protein>
<evidence type="ECO:0000259" key="6">
    <source>
        <dbReference type="Pfam" id="PF00892"/>
    </source>
</evidence>
<dbReference type="PANTHER" id="PTHR22911">
    <property type="entry name" value="ACYL-MALONYL CONDENSING ENZYME-RELATED"/>
    <property type="match status" value="1"/>
</dbReference>
<dbReference type="OrthoDB" id="306876at2759"/>
<dbReference type="InterPro" id="IPR037185">
    <property type="entry name" value="EmrE-like"/>
</dbReference>
<keyword evidence="8" id="KW-1185">Reference proteome</keyword>
<dbReference type="OMA" id="QHGKFKA"/>
<keyword evidence="3 5" id="KW-1133">Transmembrane helix</keyword>
<evidence type="ECO:0000256" key="3">
    <source>
        <dbReference type="ARBA" id="ARBA00022989"/>
    </source>
</evidence>
<evidence type="ECO:0000256" key="5">
    <source>
        <dbReference type="SAM" id="Phobius"/>
    </source>
</evidence>